<reference evidence="1" key="2">
    <citation type="journal article" date="2015" name="Data Brief">
        <title>Shoot transcriptome of the giant reed, Arundo donax.</title>
        <authorList>
            <person name="Barrero R.A."/>
            <person name="Guerrero F.D."/>
            <person name="Moolhuijzen P."/>
            <person name="Goolsby J.A."/>
            <person name="Tidwell J."/>
            <person name="Bellgard S.E."/>
            <person name="Bellgard M.I."/>
        </authorList>
    </citation>
    <scope>NUCLEOTIDE SEQUENCE</scope>
    <source>
        <tissue evidence="1">Shoot tissue taken approximately 20 cm above the soil surface</tissue>
    </source>
</reference>
<evidence type="ECO:0000313" key="1">
    <source>
        <dbReference type="EMBL" id="JAD48678.1"/>
    </source>
</evidence>
<dbReference type="AlphaFoldDB" id="A0A0A9AFN4"/>
<organism evidence="1">
    <name type="scientific">Arundo donax</name>
    <name type="common">Giant reed</name>
    <name type="synonym">Donax arundinaceus</name>
    <dbReference type="NCBI Taxonomy" id="35708"/>
    <lineage>
        <taxon>Eukaryota</taxon>
        <taxon>Viridiplantae</taxon>
        <taxon>Streptophyta</taxon>
        <taxon>Embryophyta</taxon>
        <taxon>Tracheophyta</taxon>
        <taxon>Spermatophyta</taxon>
        <taxon>Magnoliopsida</taxon>
        <taxon>Liliopsida</taxon>
        <taxon>Poales</taxon>
        <taxon>Poaceae</taxon>
        <taxon>PACMAD clade</taxon>
        <taxon>Arundinoideae</taxon>
        <taxon>Arundineae</taxon>
        <taxon>Arundo</taxon>
    </lineage>
</organism>
<protein>
    <submittedName>
        <fullName evidence="1">Uncharacterized protein</fullName>
    </submittedName>
</protein>
<dbReference type="EMBL" id="GBRH01249217">
    <property type="protein sequence ID" value="JAD48678.1"/>
    <property type="molecule type" value="Transcribed_RNA"/>
</dbReference>
<sequence length="55" mass="6401">MASTTAISQLLTKNTFWYVISSQILVFHRFKNVQVSDWVQSVLVFLQIQKSKKLV</sequence>
<name>A0A0A9AFN4_ARUDO</name>
<reference evidence="1" key="1">
    <citation type="submission" date="2014-09" db="EMBL/GenBank/DDBJ databases">
        <authorList>
            <person name="Magalhaes I.L.F."/>
            <person name="Oliveira U."/>
            <person name="Santos F.R."/>
            <person name="Vidigal T.H.D.A."/>
            <person name="Brescovit A.D."/>
            <person name="Santos A.J."/>
        </authorList>
    </citation>
    <scope>NUCLEOTIDE SEQUENCE</scope>
    <source>
        <tissue evidence="1">Shoot tissue taken approximately 20 cm above the soil surface</tissue>
    </source>
</reference>
<accession>A0A0A9AFN4</accession>
<proteinExistence type="predicted"/>